<protein>
    <submittedName>
        <fullName evidence="1">Uncharacterized protein</fullName>
    </submittedName>
</protein>
<keyword evidence="2" id="KW-1185">Reference proteome</keyword>
<evidence type="ECO:0000313" key="1">
    <source>
        <dbReference type="EMBL" id="RNL83641.1"/>
    </source>
</evidence>
<dbReference type="AlphaFoldDB" id="A0A3N0E709"/>
<accession>A0A3N0E709</accession>
<proteinExistence type="predicted"/>
<evidence type="ECO:0000313" key="2">
    <source>
        <dbReference type="Proteomes" id="UP000269198"/>
    </source>
</evidence>
<name>A0A3N0E709_9ACTN</name>
<comment type="caution">
    <text evidence="1">The sequence shown here is derived from an EMBL/GenBank/DDBJ whole genome shotgun (WGS) entry which is preliminary data.</text>
</comment>
<gene>
    <name evidence="1" type="ORF">EFW17_15460</name>
</gene>
<dbReference type="OrthoDB" id="9949844at2"/>
<dbReference type="RefSeq" id="WP_123202102.1">
    <property type="nucleotide sequence ID" value="NZ_RJMB01000015.1"/>
</dbReference>
<dbReference type="Proteomes" id="UP000269198">
    <property type="component" value="Unassembled WGS sequence"/>
</dbReference>
<dbReference type="EMBL" id="RJMB01000015">
    <property type="protein sequence ID" value="RNL83641.1"/>
    <property type="molecule type" value="Genomic_DNA"/>
</dbReference>
<reference evidence="1 2" key="1">
    <citation type="submission" date="2018-11" db="EMBL/GenBank/DDBJ databases">
        <title>The genome draft of YIM 96095.</title>
        <authorList>
            <person name="Tang S.-K."/>
            <person name="Chunyu W.-X."/>
            <person name="Feng Y.-Z."/>
        </authorList>
    </citation>
    <scope>NUCLEOTIDE SEQUENCE [LARGE SCALE GENOMIC DNA]</scope>
    <source>
        <strain evidence="1 2">YIM 96095</strain>
    </source>
</reference>
<organism evidence="1 2">
    <name type="scientific">Halostreptopolyspora alba</name>
    <dbReference type="NCBI Taxonomy" id="2487137"/>
    <lineage>
        <taxon>Bacteria</taxon>
        <taxon>Bacillati</taxon>
        <taxon>Actinomycetota</taxon>
        <taxon>Actinomycetes</taxon>
        <taxon>Streptosporangiales</taxon>
        <taxon>Nocardiopsidaceae</taxon>
        <taxon>Halostreptopolyspora</taxon>
    </lineage>
</organism>
<sequence>MYDRRHVHTCSSVTIPRDTTLTWLVGRGGDEVELSIGAGDNAILDIEFEMIDPIISALTSARNQAARARGEDEGPE</sequence>